<gene>
    <name evidence="8" type="ORF">A8139_09120</name>
</gene>
<evidence type="ECO:0000256" key="2">
    <source>
        <dbReference type="ARBA" id="ARBA00012135"/>
    </source>
</evidence>
<dbReference type="FunFam" id="3.40.1190.20:FF:000003">
    <property type="entry name" value="Phosphomethylpyrimidine kinase ThiD"/>
    <property type="match status" value="1"/>
</dbReference>
<dbReference type="GO" id="GO:0008972">
    <property type="term" value="F:phosphomethylpyrimidine kinase activity"/>
    <property type="evidence" value="ECO:0007669"/>
    <property type="project" value="InterPro"/>
</dbReference>
<comment type="pathway">
    <text evidence="1">Cofactor biosynthesis; thiamine diphosphate biosynthesis.</text>
</comment>
<keyword evidence="6" id="KW-0067">ATP-binding</keyword>
<dbReference type="AlphaFoldDB" id="A0A2Z4PRN3"/>
<dbReference type="EC" id="2.7.1.49" evidence="2"/>
<dbReference type="GO" id="GO:0005829">
    <property type="term" value="C:cytosol"/>
    <property type="evidence" value="ECO:0007669"/>
    <property type="project" value="TreeGrafter"/>
</dbReference>
<dbReference type="RefSeq" id="WP_112137543.1">
    <property type="nucleotide sequence ID" value="NZ_CP016181.1"/>
</dbReference>
<dbReference type="GO" id="GO:0009229">
    <property type="term" value="P:thiamine diphosphate biosynthetic process"/>
    <property type="evidence" value="ECO:0007669"/>
    <property type="project" value="UniProtKB-UniPathway"/>
</dbReference>
<dbReference type="SUPFAM" id="SSF53613">
    <property type="entry name" value="Ribokinase-like"/>
    <property type="match status" value="1"/>
</dbReference>
<accession>A0A2Z4PRN3</accession>
<evidence type="ECO:0000256" key="4">
    <source>
        <dbReference type="ARBA" id="ARBA00022741"/>
    </source>
</evidence>
<feature type="domain" description="Pyridoxamine kinase/Phosphomethylpyrimidine kinase" evidence="7">
    <location>
        <begin position="32"/>
        <end position="280"/>
    </location>
</feature>
<dbReference type="NCBIfam" id="TIGR00097">
    <property type="entry name" value="HMP-P_kinase"/>
    <property type="match status" value="1"/>
</dbReference>
<sequence>MSSDTATPSAHVSKSTSNHVPTPIVLTIAGSDSGGGAGIQADIKAMSATGSYACSVITAITAQNTLSVSAIFPIPLEHIEKQLDAVFSDLNVIAVKVGMLADCDTIKLVAAKLKQYRPKFLVVDPVMVATSGDLLLKMTSINTLKSELLPLADLITPNLPEAAALTGSLVPTDEASMSLMVDKLRQLKMKTVLLKGGHLEEDENSTDFLIFNDRLEVLTSPRIQTRNTHGTGCTLSSAIASYLAQGNDLLQAVQLGKKYITQAIEHADELQIGRGHGPVNHFFNGHANVR</sequence>
<dbReference type="Proteomes" id="UP000249898">
    <property type="component" value="Chromosome"/>
</dbReference>
<evidence type="ECO:0000256" key="1">
    <source>
        <dbReference type="ARBA" id="ARBA00004948"/>
    </source>
</evidence>
<dbReference type="UniPathway" id="UPA00060">
    <property type="reaction ID" value="UER00138"/>
</dbReference>
<dbReference type="InterPro" id="IPR029056">
    <property type="entry name" value="Ribokinase-like"/>
</dbReference>
<keyword evidence="3" id="KW-0808">Transferase</keyword>
<keyword evidence="4" id="KW-0547">Nucleotide-binding</keyword>
<reference evidence="8 9" key="1">
    <citation type="submission" date="2016-06" db="EMBL/GenBank/DDBJ databases">
        <title>The sequenced genome of the ice-adhering bacterium Marinomonas primoryensis, from Antarctica.</title>
        <authorList>
            <person name="Graham L."/>
            <person name="Vance T.D.R."/>
            <person name="Davies P.L."/>
        </authorList>
    </citation>
    <scope>NUCLEOTIDE SEQUENCE [LARGE SCALE GENOMIC DNA]</scope>
    <source>
        <strain evidence="8 9">AceL</strain>
    </source>
</reference>
<dbReference type="GO" id="GO:0005524">
    <property type="term" value="F:ATP binding"/>
    <property type="evidence" value="ECO:0007669"/>
    <property type="project" value="UniProtKB-KW"/>
</dbReference>
<dbReference type="OrthoDB" id="9810880at2"/>
<dbReference type="InterPro" id="IPR004399">
    <property type="entry name" value="HMP/HMP-P_kinase_dom"/>
</dbReference>
<evidence type="ECO:0000256" key="5">
    <source>
        <dbReference type="ARBA" id="ARBA00022777"/>
    </source>
</evidence>
<dbReference type="InterPro" id="IPR013749">
    <property type="entry name" value="PM/HMP-P_kinase-1"/>
</dbReference>
<evidence type="ECO:0000256" key="3">
    <source>
        <dbReference type="ARBA" id="ARBA00022679"/>
    </source>
</evidence>
<dbReference type="EMBL" id="CP016181">
    <property type="protein sequence ID" value="AWY00137.1"/>
    <property type="molecule type" value="Genomic_DNA"/>
</dbReference>
<proteinExistence type="predicted"/>
<protein>
    <recommendedName>
        <fullName evidence="2">hydroxymethylpyrimidine kinase</fullName>
        <ecNumber evidence="2">2.7.1.49</ecNumber>
    </recommendedName>
</protein>
<dbReference type="PANTHER" id="PTHR20858:SF17">
    <property type="entry name" value="HYDROXYMETHYLPYRIMIDINE_PHOSPHOMETHYLPYRIMIDINE KINASE THI20-RELATED"/>
    <property type="match status" value="1"/>
</dbReference>
<name>A0A2Z4PRN3_9GAMM</name>
<evidence type="ECO:0000313" key="8">
    <source>
        <dbReference type="EMBL" id="AWY00137.1"/>
    </source>
</evidence>
<evidence type="ECO:0000313" key="9">
    <source>
        <dbReference type="Proteomes" id="UP000249898"/>
    </source>
</evidence>
<keyword evidence="5 8" id="KW-0418">Kinase</keyword>
<evidence type="ECO:0000259" key="7">
    <source>
        <dbReference type="Pfam" id="PF08543"/>
    </source>
</evidence>
<dbReference type="GO" id="GO:0008902">
    <property type="term" value="F:hydroxymethylpyrimidine kinase activity"/>
    <property type="evidence" value="ECO:0007669"/>
    <property type="project" value="UniProtKB-EC"/>
</dbReference>
<dbReference type="CDD" id="cd01169">
    <property type="entry name" value="HMPP_kinase"/>
    <property type="match status" value="1"/>
</dbReference>
<evidence type="ECO:0000256" key="6">
    <source>
        <dbReference type="ARBA" id="ARBA00022840"/>
    </source>
</evidence>
<dbReference type="Pfam" id="PF08543">
    <property type="entry name" value="Phos_pyr_kin"/>
    <property type="match status" value="1"/>
</dbReference>
<dbReference type="Gene3D" id="3.40.1190.20">
    <property type="match status" value="1"/>
</dbReference>
<organism evidence="8 9">
    <name type="scientific">Marinomonas primoryensis</name>
    <dbReference type="NCBI Taxonomy" id="178399"/>
    <lineage>
        <taxon>Bacteria</taxon>
        <taxon>Pseudomonadati</taxon>
        <taxon>Pseudomonadota</taxon>
        <taxon>Gammaproteobacteria</taxon>
        <taxon>Oceanospirillales</taxon>
        <taxon>Oceanospirillaceae</taxon>
        <taxon>Marinomonas</taxon>
    </lineage>
</organism>
<dbReference type="GO" id="GO:0009228">
    <property type="term" value="P:thiamine biosynthetic process"/>
    <property type="evidence" value="ECO:0007669"/>
    <property type="project" value="InterPro"/>
</dbReference>
<dbReference type="PANTHER" id="PTHR20858">
    <property type="entry name" value="PHOSPHOMETHYLPYRIMIDINE KINASE"/>
    <property type="match status" value="1"/>
</dbReference>